<dbReference type="EC" id="3.1.1.29" evidence="1"/>
<evidence type="ECO:0000256" key="2">
    <source>
        <dbReference type="ARBA" id="ARBA00022801"/>
    </source>
</evidence>
<sequence>MNSFLVGAGGFLAGLILGSPTSRRLAQAIWHNKILLQNEKIKLVIVVRTDLGISSGKVAAQCAHAAVISYRNAEVQSPQLCQSWLNTGQQKVVVKSDKPGESVLLNYVKLAKSKGLVTSTVIDAGHTQVQRGTLTVVGIGPGPETVINEITGKLRIF</sequence>
<dbReference type="InterPro" id="IPR023476">
    <property type="entry name" value="Pep_tRNA_hydro_II_dom_sf"/>
</dbReference>
<dbReference type="Proteomes" id="UP001075354">
    <property type="component" value="Chromosome 7"/>
</dbReference>
<dbReference type="GO" id="GO:0005829">
    <property type="term" value="C:cytosol"/>
    <property type="evidence" value="ECO:0007669"/>
    <property type="project" value="TreeGrafter"/>
</dbReference>
<evidence type="ECO:0000256" key="3">
    <source>
        <dbReference type="ARBA" id="ARBA00038050"/>
    </source>
</evidence>
<dbReference type="Pfam" id="PF01981">
    <property type="entry name" value="PTH2"/>
    <property type="match status" value="1"/>
</dbReference>
<dbReference type="PANTHER" id="PTHR12649">
    <property type="entry name" value="PEPTIDYL-TRNA HYDROLASE 2"/>
    <property type="match status" value="1"/>
</dbReference>
<dbReference type="SUPFAM" id="SSF102462">
    <property type="entry name" value="Peptidyl-tRNA hydrolase II"/>
    <property type="match status" value="1"/>
</dbReference>
<protein>
    <recommendedName>
        <fullName evidence="1">peptidyl-tRNA hydrolase</fullName>
        <ecNumber evidence="1">3.1.1.29</ecNumber>
    </recommendedName>
</protein>
<dbReference type="InterPro" id="IPR002833">
    <property type="entry name" value="PTH2"/>
</dbReference>
<evidence type="ECO:0000313" key="5">
    <source>
        <dbReference type="EMBL" id="KAJ1526279.1"/>
    </source>
</evidence>
<dbReference type="Gene3D" id="3.40.1490.10">
    <property type="entry name" value="Bit1"/>
    <property type="match status" value="1"/>
</dbReference>
<dbReference type="EMBL" id="JAPTSV010000007">
    <property type="protein sequence ID" value="KAJ1526279.1"/>
    <property type="molecule type" value="Genomic_DNA"/>
</dbReference>
<keyword evidence="2" id="KW-0378">Hydrolase</keyword>
<comment type="similarity">
    <text evidence="3">Belongs to the PTH2 family.</text>
</comment>
<dbReference type="FunFam" id="3.40.1490.10:FF:000001">
    <property type="entry name" value="Peptidyl-tRNA hydrolase 2"/>
    <property type="match status" value="1"/>
</dbReference>
<evidence type="ECO:0000256" key="4">
    <source>
        <dbReference type="ARBA" id="ARBA00048707"/>
    </source>
</evidence>
<keyword evidence="6" id="KW-1185">Reference proteome</keyword>
<evidence type="ECO:0000256" key="1">
    <source>
        <dbReference type="ARBA" id="ARBA00013260"/>
    </source>
</evidence>
<proteinExistence type="inferred from homology"/>
<reference evidence="5" key="1">
    <citation type="submission" date="2022-12" db="EMBL/GenBank/DDBJ databases">
        <title>Chromosome-level genome assembly of the bean flower thrips Megalurothrips usitatus.</title>
        <authorList>
            <person name="Ma L."/>
            <person name="Liu Q."/>
            <person name="Li H."/>
            <person name="Cai W."/>
        </authorList>
    </citation>
    <scope>NUCLEOTIDE SEQUENCE</scope>
    <source>
        <strain evidence="5">Cailab_2022a</strain>
    </source>
</reference>
<comment type="caution">
    <text evidence="5">The sequence shown here is derived from an EMBL/GenBank/DDBJ whole genome shotgun (WGS) entry which is preliminary data.</text>
</comment>
<dbReference type="GO" id="GO:0004045">
    <property type="term" value="F:peptidyl-tRNA hydrolase activity"/>
    <property type="evidence" value="ECO:0007669"/>
    <property type="project" value="UniProtKB-EC"/>
</dbReference>
<dbReference type="NCBIfam" id="NF003314">
    <property type="entry name" value="PRK04322.1"/>
    <property type="match status" value="1"/>
</dbReference>
<evidence type="ECO:0000313" key="6">
    <source>
        <dbReference type="Proteomes" id="UP001075354"/>
    </source>
</evidence>
<dbReference type="PANTHER" id="PTHR12649:SF11">
    <property type="entry name" value="PEPTIDYL-TRNA HYDROLASE 2, MITOCHONDRIAL"/>
    <property type="match status" value="1"/>
</dbReference>
<dbReference type="AlphaFoldDB" id="A0AAV7XNS3"/>
<accession>A0AAV7XNS3</accession>
<organism evidence="5 6">
    <name type="scientific">Megalurothrips usitatus</name>
    <name type="common">bean blossom thrips</name>
    <dbReference type="NCBI Taxonomy" id="439358"/>
    <lineage>
        <taxon>Eukaryota</taxon>
        <taxon>Metazoa</taxon>
        <taxon>Ecdysozoa</taxon>
        <taxon>Arthropoda</taxon>
        <taxon>Hexapoda</taxon>
        <taxon>Insecta</taxon>
        <taxon>Pterygota</taxon>
        <taxon>Neoptera</taxon>
        <taxon>Paraneoptera</taxon>
        <taxon>Thysanoptera</taxon>
        <taxon>Terebrantia</taxon>
        <taxon>Thripoidea</taxon>
        <taxon>Thripidae</taxon>
        <taxon>Megalurothrips</taxon>
    </lineage>
</organism>
<comment type="catalytic activity">
    <reaction evidence="4">
        <text>an N-acyl-L-alpha-aminoacyl-tRNA + H2O = an N-acyl-L-amino acid + a tRNA + H(+)</text>
        <dbReference type="Rhea" id="RHEA:54448"/>
        <dbReference type="Rhea" id="RHEA-COMP:10123"/>
        <dbReference type="Rhea" id="RHEA-COMP:13883"/>
        <dbReference type="ChEBI" id="CHEBI:15377"/>
        <dbReference type="ChEBI" id="CHEBI:15378"/>
        <dbReference type="ChEBI" id="CHEBI:59874"/>
        <dbReference type="ChEBI" id="CHEBI:78442"/>
        <dbReference type="ChEBI" id="CHEBI:138191"/>
        <dbReference type="EC" id="3.1.1.29"/>
    </reaction>
</comment>
<dbReference type="NCBIfam" id="TIGR00283">
    <property type="entry name" value="arch_pth2"/>
    <property type="match status" value="1"/>
</dbReference>
<gene>
    <name evidence="5" type="ORF">ONE63_009433</name>
</gene>
<name>A0AAV7XNS3_9NEOP</name>